<proteinExistence type="predicted"/>
<comment type="caution">
    <text evidence="1">The sequence shown here is derived from an EMBL/GenBank/DDBJ whole genome shotgun (WGS) entry which is preliminary data.</text>
</comment>
<protein>
    <submittedName>
        <fullName evidence="1">Uncharacterized protein</fullName>
    </submittedName>
</protein>
<dbReference type="RefSeq" id="WP_146559982.1">
    <property type="nucleotide sequence ID" value="NZ_VIGW01000002.1"/>
</dbReference>
<evidence type="ECO:0000313" key="2">
    <source>
        <dbReference type="Proteomes" id="UP000317291"/>
    </source>
</evidence>
<dbReference type="EMBL" id="VIGW01000002">
    <property type="protein sequence ID" value="TWS20763.1"/>
    <property type="molecule type" value="Genomic_DNA"/>
</dbReference>
<sequence length="78" mass="8489">MTTTATPTKITGLTAMHIRHLELAFWGDGTATMSATTATFQDADLALATIAKRLESVAGPERRYLQTVARKIRKAANR</sequence>
<accession>A0A5C5RE99</accession>
<dbReference type="Proteomes" id="UP000317291">
    <property type="component" value="Unassembled WGS sequence"/>
</dbReference>
<gene>
    <name evidence="1" type="ORF">FK529_05390</name>
</gene>
<dbReference type="AlphaFoldDB" id="A0A5C5RE99"/>
<name>A0A5C5RE99_9ACTN</name>
<keyword evidence="2" id="KW-1185">Reference proteome</keyword>
<reference evidence="1 2" key="1">
    <citation type="submission" date="2019-06" db="EMBL/GenBank/DDBJ databases">
        <title>Tsukamurella conjunctivitidis sp. nov., Tsukamurella assacharolytica sp. nov. and Tsukamurella sputae sp. nov. isolated from patients with conjunctivitis, bacteraemia (lymphoma) and respiratory infection (sputum) in Hong Kong.</title>
        <authorList>
            <person name="Teng J.L.L."/>
            <person name="Lee H.H."/>
            <person name="Fong J.Y.H."/>
            <person name="Fok K.M.N."/>
            <person name="Lau S.K.P."/>
            <person name="Woo P.C.Y."/>
        </authorList>
    </citation>
    <scope>NUCLEOTIDE SEQUENCE [LARGE SCALE GENOMIC DNA]</scope>
    <source>
        <strain evidence="1 2">HKU71</strain>
    </source>
</reference>
<evidence type="ECO:0000313" key="1">
    <source>
        <dbReference type="EMBL" id="TWS20763.1"/>
    </source>
</evidence>
<organism evidence="1 2">
    <name type="scientific">Tsukamurella asaccharolytica</name>
    <dbReference type="NCBI Taxonomy" id="2592067"/>
    <lineage>
        <taxon>Bacteria</taxon>
        <taxon>Bacillati</taxon>
        <taxon>Actinomycetota</taxon>
        <taxon>Actinomycetes</taxon>
        <taxon>Mycobacteriales</taxon>
        <taxon>Tsukamurellaceae</taxon>
        <taxon>Tsukamurella</taxon>
    </lineage>
</organism>